<reference evidence="2" key="1">
    <citation type="journal article" date="2019" name="Int. J. Syst. Evol. Microbiol.">
        <title>The Global Catalogue of Microorganisms (GCM) 10K type strain sequencing project: providing services to taxonomists for standard genome sequencing and annotation.</title>
        <authorList>
            <consortium name="The Broad Institute Genomics Platform"/>
            <consortium name="The Broad Institute Genome Sequencing Center for Infectious Disease"/>
            <person name="Wu L."/>
            <person name="Ma J."/>
        </authorList>
    </citation>
    <scope>NUCLEOTIDE SEQUENCE [LARGE SCALE GENOMIC DNA]</scope>
    <source>
        <strain evidence="2">JCM 32206</strain>
    </source>
</reference>
<gene>
    <name evidence="1" type="ORF">GCM10023094_22540</name>
</gene>
<protein>
    <submittedName>
        <fullName evidence="1">Uncharacterized protein</fullName>
    </submittedName>
</protein>
<proteinExistence type="predicted"/>
<accession>A0ABP8P2G2</accession>
<name>A0ABP8P2G2_9NOCA</name>
<evidence type="ECO:0000313" key="2">
    <source>
        <dbReference type="Proteomes" id="UP001501183"/>
    </source>
</evidence>
<sequence>MRRHTWCDSANGWISSTGSPCPTRRYRSGEVRIPARYDTPAGGAGFVTHS</sequence>
<evidence type="ECO:0000313" key="1">
    <source>
        <dbReference type="EMBL" id="GAA4478588.1"/>
    </source>
</evidence>
<comment type="caution">
    <text evidence="1">The sequence shown here is derived from an EMBL/GenBank/DDBJ whole genome shotgun (WGS) entry which is preliminary data.</text>
</comment>
<dbReference type="Proteomes" id="UP001501183">
    <property type="component" value="Unassembled WGS sequence"/>
</dbReference>
<keyword evidence="2" id="KW-1185">Reference proteome</keyword>
<dbReference type="EMBL" id="BAABFB010000035">
    <property type="protein sequence ID" value="GAA4478588.1"/>
    <property type="molecule type" value="Genomic_DNA"/>
</dbReference>
<organism evidence="1 2">
    <name type="scientific">Rhodococcus olei</name>
    <dbReference type="NCBI Taxonomy" id="2161675"/>
    <lineage>
        <taxon>Bacteria</taxon>
        <taxon>Bacillati</taxon>
        <taxon>Actinomycetota</taxon>
        <taxon>Actinomycetes</taxon>
        <taxon>Mycobacteriales</taxon>
        <taxon>Nocardiaceae</taxon>
        <taxon>Rhodococcus</taxon>
    </lineage>
</organism>